<accession>A0A921E7Z0</accession>
<reference evidence="1" key="2">
    <citation type="submission" date="2021-09" db="EMBL/GenBank/DDBJ databases">
        <authorList>
            <person name="Gilroy R."/>
        </authorList>
    </citation>
    <scope>NUCLEOTIDE SEQUENCE</scope>
    <source>
        <strain evidence="1">4100</strain>
    </source>
</reference>
<protein>
    <submittedName>
        <fullName evidence="1">Uncharacterized protein</fullName>
    </submittedName>
</protein>
<comment type="caution">
    <text evidence="1">The sequence shown here is derived from an EMBL/GenBank/DDBJ whole genome shotgun (WGS) entry which is preliminary data.</text>
</comment>
<gene>
    <name evidence="1" type="ORF">K8V47_03480</name>
</gene>
<evidence type="ECO:0000313" key="1">
    <source>
        <dbReference type="EMBL" id="HJE38810.1"/>
    </source>
</evidence>
<proteinExistence type="predicted"/>
<sequence>MRGDSYSRPSYALRLLASPIVAERATPEAHAFIYANRDRKPHTAPIGAAQGVRRIYIAMDIYRCFILDSDEILREFQSVKNQASINAFQ</sequence>
<dbReference type="EMBL" id="DYXT01000020">
    <property type="protein sequence ID" value="HJE38810.1"/>
    <property type="molecule type" value="Genomic_DNA"/>
</dbReference>
<name>A0A921E7Z0_9BACT</name>
<dbReference type="Proteomes" id="UP000711407">
    <property type="component" value="Unassembled WGS sequence"/>
</dbReference>
<dbReference type="AlphaFoldDB" id="A0A921E7Z0"/>
<organism evidence="1 2">
    <name type="scientific">Candidatus Amulumruptor caecigallinarius</name>
    <dbReference type="NCBI Taxonomy" id="2109911"/>
    <lineage>
        <taxon>Bacteria</taxon>
        <taxon>Pseudomonadati</taxon>
        <taxon>Bacteroidota</taxon>
        <taxon>Bacteroidia</taxon>
        <taxon>Bacteroidales</taxon>
        <taxon>Muribaculaceae</taxon>
        <taxon>Candidatus Amulumruptor</taxon>
    </lineage>
</organism>
<evidence type="ECO:0000313" key="2">
    <source>
        <dbReference type="Proteomes" id="UP000711407"/>
    </source>
</evidence>
<reference evidence="1" key="1">
    <citation type="journal article" date="2021" name="PeerJ">
        <title>Extensive microbial diversity within the chicken gut microbiome revealed by metagenomics and culture.</title>
        <authorList>
            <person name="Gilroy R."/>
            <person name="Ravi A."/>
            <person name="Getino M."/>
            <person name="Pursley I."/>
            <person name="Horton D.L."/>
            <person name="Alikhan N.F."/>
            <person name="Baker D."/>
            <person name="Gharbi K."/>
            <person name="Hall N."/>
            <person name="Watson M."/>
            <person name="Adriaenssens E.M."/>
            <person name="Foster-Nyarko E."/>
            <person name="Jarju S."/>
            <person name="Secka A."/>
            <person name="Antonio M."/>
            <person name="Oren A."/>
            <person name="Chaudhuri R.R."/>
            <person name="La Ragione R."/>
            <person name="Hildebrand F."/>
            <person name="Pallen M.J."/>
        </authorList>
    </citation>
    <scope>NUCLEOTIDE SEQUENCE</scope>
    <source>
        <strain evidence="1">4100</strain>
    </source>
</reference>